<dbReference type="EC" id="2.1.1.64" evidence="1"/>
<evidence type="ECO:0000313" key="2">
    <source>
        <dbReference type="Proteomes" id="UP001589844"/>
    </source>
</evidence>
<proteinExistence type="predicted"/>
<dbReference type="GO" id="GO:0061542">
    <property type="term" value="F:3-demethylubiquinol 3-O-methyltransferase activity"/>
    <property type="evidence" value="ECO:0007669"/>
    <property type="project" value="UniProtKB-EC"/>
</dbReference>
<keyword evidence="2" id="KW-1185">Reference proteome</keyword>
<protein>
    <submittedName>
        <fullName evidence="1">Class I SAM-dependent methyltransferase</fullName>
        <ecNumber evidence="1">2.1.1.222</ecNumber>
        <ecNumber evidence="1">2.1.1.64</ecNumber>
    </submittedName>
</protein>
<comment type="caution">
    <text evidence="1">The sequence shown here is derived from an EMBL/GenBank/DDBJ whole genome shotgun (WGS) entry which is preliminary data.</text>
</comment>
<organism evidence="1 2">
    <name type="scientific">Undibacterium danionis</name>
    <dbReference type="NCBI Taxonomy" id="1812100"/>
    <lineage>
        <taxon>Bacteria</taxon>
        <taxon>Pseudomonadati</taxon>
        <taxon>Pseudomonadota</taxon>
        <taxon>Betaproteobacteria</taxon>
        <taxon>Burkholderiales</taxon>
        <taxon>Oxalobacteraceae</taxon>
        <taxon>Undibacterium</taxon>
    </lineage>
</organism>
<dbReference type="Gene3D" id="3.40.50.150">
    <property type="entry name" value="Vaccinia Virus protein VP39"/>
    <property type="match status" value="1"/>
</dbReference>
<dbReference type="EC" id="2.1.1.222" evidence="1"/>
<dbReference type="CDD" id="cd02440">
    <property type="entry name" value="AdoMet_MTases"/>
    <property type="match status" value="1"/>
</dbReference>
<dbReference type="GO" id="GO:0102208">
    <property type="term" value="F:2-polyprenyl-6-hydroxyphenol methylase activity"/>
    <property type="evidence" value="ECO:0007669"/>
    <property type="project" value="UniProtKB-EC"/>
</dbReference>
<dbReference type="GO" id="GO:0032259">
    <property type="term" value="P:methylation"/>
    <property type="evidence" value="ECO:0007669"/>
    <property type="project" value="UniProtKB-KW"/>
</dbReference>
<dbReference type="InterPro" id="IPR027555">
    <property type="entry name" value="Mo5U34_MeTrfas-like"/>
</dbReference>
<name>A0ABV6IH40_9BURK</name>
<keyword evidence="1" id="KW-0808">Transferase</keyword>
<dbReference type="Pfam" id="PF08003">
    <property type="entry name" value="Methyltransf_9"/>
    <property type="match status" value="1"/>
</dbReference>
<evidence type="ECO:0000313" key="1">
    <source>
        <dbReference type="EMBL" id="MFC0351160.1"/>
    </source>
</evidence>
<sequence length="229" mass="25919">MDQAEAERLVKLHSHWHHKFEIFPNVITPGSYNPKFLLDKLGLPADLNGKSILDIGACDGYYSAELFARGANVTALDYRPKTTSGFAIMEKVREISIPHIVSSIYDINEDIGKFDVVLLLGVIYHLPDIPSALWKLRKICKETIFIESYVEDFGTEQPMARYYEAATLYGDRTNFWAPNVPCMESMVRDCGFIIKNTHKWNDRAMIEAKANGSDLKMKLAYGTFPTANS</sequence>
<dbReference type="RefSeq" id="WP_390213768.1">
    <property type="nucleotide sequence ID" value="NZ_JBHLXJ010000016.1"/>
</dbReference>
<accession>A0ABV6IH40</accession>
<dbReference type="EMBL" id="JBHLXJ010000016">
    <property type="protein sequence ID" value="MFC0351160.1"/>
    <property type="molecule type" value="Genomic_DNA"/>
</dbReference>
<dbReference type="SUPFAM" id="SSF53335">
    <property type="entry name" value="S-adenosyl-L-methionine-dependent methyltransferases"/>
    <property type="match status" value="1"/>
</dbReference>
<dbReference type="InterPro" id="IPR029063">
    <property type="entry name" value="SAM-dependent_MTases_sf"/>
</dbReference>
<gene>
    <name evidence="1" type="ORF">ACFFJH_15180</name>
</gene>
<dbReference type="Proteomes" id="UP001589844">
    <property type="component" value="Unassembled WGS sequence"/>
</dbReference>
<keyword evidence="1" id="KW-0489">Methyltransferase</keyword>
<reference evidence="1 2" key="1">
    <citation type="submission" date="2024-09" db="EMBL/GenBank/DDBJ databases">
        <authorList>
            <person name="Sun Q."/>
            <person name="Mori K."/>
        </authorList>
    </citation>
    <scope>NUCLEOTIDE SEQUENCE [LARGE SCALE GENOMIC DNA]</scope>
    <source>
        <strain evidence="1 2">CCM 8677</strain>
    </source>
</reference>